<evidence type="ECO:0000313" key="4">
    <source>
        <dbReference type="EMBL" id="CAD5980301.1"/>
    </source>
</evidence>
<dbReference type="GO" id="GO:1901982">
    <property type="term" value="F:maltose binding"/>
    <property type="evidence" value="ECO:0007669"/>
    <property type="project" value="TreeGrafter"/>
</dbReference>
<organism evidence="4 5">
    <name type="scientific">Planktothrix pseudagardhii</name>
    <dbReference type="NCBI Taxonomy" id="132604"/>
    <lineage>
        <taxon>Bacteria</taxon>
        <taxon>Bacillati</taxon>
        <taxon>Cyanobacteriota</taxon>
        <taxon>Cyanophyceae</taxon>
        <taxon>Oscillatoriophycideae</taxon>
        <taxon>Oscillatoriales</taxon>
        <taxon>Microcoleaceae</taxon>
        <taxon>Planktothrix</taxon>
    </lineage>
</organism>
<dbReference type="Pfam" id="PF13416">
    <property type="entry name" value="SBP_bac_8"/>
    <property type="match status" value="1"/>
</dbReference>
<dbReference type="GO" id="GO:0042956">
    <property type="term" value="P:maltodextrin transmembrane transport"/>
    <property type="evidence" value="ECO:0007669"/>
    <property type="project" value="TreeGrafter"/>
</dbReference>
<keyword evidence="2" id="KW-0813">Transport</keyword>
<reference evidence="4" key="1">
    <citation type="submission" date="2020-09" db="EMBL/GenBank/DDBJ databases">
        <authorList>
            <person name="Blom J."/>
        </authorList>
    </citation>
    <scope>NUCLEOTIDE SEQUENCE</scope>
    <source>
        <strain evidence="4">No.713</strain>
    </source>
</reference>
<dbReference type="GO" id="GO:0055052">
    <property type="term" value="C:ATP-binding cassette (ABC) transporter complex, substrate-binding subunit-containing"/>
    <property type="evidence" value="ECO:0007669"/>
    <property type="project" value="TreeGrafter"/>
</dbReference>
<accession>A0A9W4G9C3</accession>
<dbReference type="Gene3D" id="3.40.190.10">
    <property type="entry name" value="Periplasmic binding protein-like II"/>
    <property type="match status" value="1"/>
</dbReference>
<evidence type="ECO:0000256" key="3">
    <source>
        <dbReference type="ARBA" id="ARBA00022729"/>
    </source>
</evidence>
<gene>
    <name evidence="4" type="primary">malE</name>
    <name evidence="4" type="ORF">NO713_04650</name>
</gene>
<dbReference type="PROSITE" id="PS51257">
    <property type="entry name" value="PROKAR_LIPOPROTEIN"/>
    <property type="match status" value="1"/>
</dbReference>
<comment type="similarity">
    <text evidence="1">Belongs to the bacterial solute-binding protein 1 family.</text>
</comment>
<dbReference type="InterPro" id="IPR006059">
    <property type="entry name" value="SBP"/>
</dbReference>
<evidence type="ECO:0000256" key="2">
    <source>
        <dbReference type="ARBA" id="ARBA00022448"/>
    </source>
</evidence>
<keyword evidence="3" id="KW-0732">Signal</keyword>
<protein>
    <submittedName>
        <fullName evidence="4">Maltotriose-binding protein</fullName>
    </submittedName>
</protein>
<dbReference type="PANTHER" id="PTHR30061:SF50">
    <property type="entry name" value="MALTOSE_MALTODEXTRIN-BINDING PERIPLASMIC PROTEIN"/>
    <property type="match status" value="1"/>
</dbReference>
<dbReference type="SUPFAM" id="SSF53850">
    <property type="entry name" value="Periplasmic binding protein-like II"/>
    <property type="match status" value="1"/>
</dbReference>
<dbReference type="RefSeq" id="WP_254174719.1">
    <property type="nucleotide sequence ID" value="NZ_LR882967.1"/>
</dbReference>
<dbReference type="KEGG" id="ppsu:NO713_04650"/>
<dbReference type="PANTHER" id="PTHR30061">
    <property type="entry name" value="MALTOSE-BINDING PERIPLASMIC PROTEIN"/>
    <property type="match status" value="1"/>
</dbReference>
<evidence type="ECO:0000256" key="1">
    <source>
        <dbReference type="ARBA" id="ARBA00008520"/>
    </source>
</evidence>
<dbReference type="EMBL" id="LR882967">
    <property type="protein sequence ID" value="CAD5980301.1"/>
    <property type="molecule type" value="Genomic_DNA"/>
</dbReference>
<proteinExistence type="inferred from homology"/>
<sequence length="402" mass="45815">MRYRFFKLIILIFLFLTSCSLKGSEKIIASQEQPVQGQILVWHSFEGKIKDMIQQSFNDYRQLYPNVRIVSEYIPADQLEQQFRKQVNQGLGPDFLFTTSGVIPSLIHDNLIPVIDDFDFSSYLPTAMSHVRYQGKIYGIPTSVMTQVLCYNKKKVKSPPKTLTELLQQAKAGYSVGIWSTFITTFWGVQVFGGKSFNAEGDFIFDKNSWAKWMEWLKNAQSEPNMIFTDSIDVLQQAFTNQRLAYVFCDSSQFVDYEQALGKDNLGITILPGEENNPAAPLLYSRVILFNRMSSPEQQQLSQQLAQFFTNREQIRKRLMILRGSFIPAYQVHINSRLFPLEAILVQQAKTAIAIPLDQVQSARVWAKEGSSLYPQVLAGSITPENAAQKISETVNQKLSQP</sequence>
<dbReference type="AlphaFoldDB" id="A0A9W4G9C3"/>
<dbReference type="Proteomes" id="UP001153719">
    <property type="component" value="Chromosome"/>
</dbReference>
<name>A0A9W4G9C3_9CYAN</name>
<dbReference type="GO" id="GO:0015768">
    <property type="term" value="P:maltose transport"/>
    <property type="evidence" value="ECO:0007669"/>
    <property type="project" value="TreeGrafter"/>
</dbReference>
<evidence type="ECO:0000313" key="5">
    <source>
        <dbReference type="Proteomes" id="UP001153719"/>
    </source>
</evidence>
<keyword evidence="5" id="KW-1185">Reference proteome</keyword>